<proteinExistence type="predicted"/>
<dbReference type="AlphaFoldDB" id="A0AAW4L667"/>
<evidence type="ECO:0000256" key="1">
    <source>
        <dbReference type="SAM" id="SignalP"/>
    </source>
</evidence>
<comment type="caution">
    <text evidence="2">The sequence shown here is derived from an EMBL/GenBank/DDBJ whole genome shotgun (WGS) entry which is preliminary data.</text>
</comment>
<dbReference type="Proteomes" id="UP000811899">
    <property type="component" value="Unassembled WGS sequence"/>
</dbReference>
<evidence type="ECO:0000313" key="2">
    <source>
        <dbReference type="EMBL" id="MBT0666496.1"/>
    </source>
</evidence>
<accession>A0AAW4L667</accession>
<feature type="signal peptide" evidence="1">
    <location>
        <begin position="1"/>
        <end position="26"/>
    </location>
</feature>
<organism evidence="2 3">
    <name type="scientific">Geoanaerobacter pelophilus</name>
    <dbReference type="NCBI Taxonomy" id="60036"/>
    <lineage>
        <taxon>Bacteria</taxon>
        <taxon>Pseudomonadati</taxon>
        <taxon>Thermodesulfobacteriota</taxon>
        <taxon>Desulfuromonadia</taxon>
        <taxon>Geobacterales</taxon>
        <taxon>Geobacteraceae</taxon>
        <taxon>Geoanaerobacter</taxon>
    </lineage>
</organism>
<keyword evidence="3" id="KW-1185">Reference proteome</keyword>
<dbReference type="RefSeq" id="WP_214173264.1">
    <property type="nucleotide sequence ID" value="NZ_JAHCVJ010000012.1"/>
</dbReference>
<dbReference type="EMBL" id="JAHCVJ010000012">
    <property type="protein sequence ID" value="MBT0666496.1"/>
    <property type="molecule type" value="Genomic_DNA"/>
</dbReference>
<dbReference type="Pfam" id="PF10938">
    <property type="entry name" value="YfdX"/>
    <property type="match status" value="1"/>
</dbReference>
<gene>
    <name evidence="2" type="ORF">KI809_19480</name>
</gene>
<name>A0AAW4L667_9BACT</name>
<protein>
    <submittedName>
        <fullName evidence="2">YfdX family protein</fullName>
    </submittedName>
</protein>
<evidence type="ECO:0000313" key="3">
    <source>
        <dbReference type="Proteomes" id="UP000811899"/>
    </source>
</evidence>
<sequence>MKITIQSNMLMLSLILVIFSVSSAFAQTTDDIKTVPYKSIGPRVESTIENTVIVTLRRISQARSDIHRKEFAKARHELNEAVWLIESIRDNLSTSVAKNLIRVARNHLEYENPQQVLKDFPSIYDSLNKASIYLPTDKAKKHLDRAKEYLTKNKKLDADRELDLANKALIVIEVEQPLLKSQQFVTKAQQYLAAKKTEKADEALKIAERYTMDLFSRENSALYQAKQNIWLAFSNYSTARHAEAKMYLEKARSNLSKVAAEGNAKAREEAEKLLTEVSELEKKLTDEGKVAESAFKAAWEKGKALAERSAAYVSAGLSEAETTLGSESNLIEARLHTAYAETYQVTTQEPDKSARELDTAYSYVQKAAESSLAGPSDRKKIHDIGKLLLNLKASQGKDDSATQERFNTVNEKLNELIQKM</sequence>
<dbReference type="InterPro" id="IPR021236">
    <property type="entry name" value="Uncharacterised_YfdX"/>
</dbReference>
<keyword evidence="1" id="KW-0732">Signal</keyword>
<reference evidence="2 3" key="1">
    <citation type="submission" date="2021-05" db="EMBL/GenBank/DDBJ databases">
        <title>The draft genome of Geobacter pelophilus DSM 12255.</title>
        <authorList>
            <person name="Xu Z."/>
            <person name="Masuda Y."/>
            <person name="Itoh H."/>
            <person name="Senoo K."/>
        </authorList>
    </citation>
    <scope>NUCLEOTIDE SEQUENCE [LARGE SCALE GENOMIC DNA]</scope>
    <source>
        <strain evidence="2 3">DSM 12255</strain>
    </source>
</reference>
<feature type="chain" id="PRO_5043722418" evidence="1">
    <location>
        <begin position="27"/>
        <end position="420"/>
    </location>
</feature>